<dbReference type="EMBL" id="QGNW01000881">
    <property type="protein sequence ID" value="RVW59671.1"/>
    <property type="molecule type" value="Genomic_DNA"/>
</dbReference>
<name>A0A438FI91_VITVI</name>
<accession>A0A438FI91</accession>
<evidence type="ECO:0000313" key="1">
    <source>
        <dbReference type="EMBL" id="RVW59671.1"/>
    </source>
</evidence>
<dbReference type="Proteomes" id="UP000288805">
    <property type="component" value="Unassembled WGS sequence"/>
</dbReference>
<sequence length="452" mass="50449">MYLQLNGGDQIWSFGQSLERKREERKRSFSHHAQISSNVRSHFVRGPIELKFEGEVRGSCIFNMNGGDRIWSFGQSLERKRRREKNSGFLHHAQISSKVRCRFLHGLIELKFGGERSKLEEALSFGDSHIDLIGSIVEYGAPRICYYSKFGKRVDPKLPPNPSPIGAVRSATLSLVSGPQNSSHLPVFLTLGSNAKFHERRARLSPANIMPPHNSSHIPIVSNAVTSASNAKLQERKARLSAANIMPGSSFSSCQQVTSIMCLLKSDKETHPAEIKALAVGSSIPRIKRFGAIILTNFIENGLSSRTKSHHSILPPVYQLHFNQTEHLKLSPLAFPSSTLGAKSWSSAPHHKCWQTIGSLEDQLLPKTKQQEVHLKDKLATLKKGSLSVEAYQRKFKRICDNLAAINKPSPTLTRFDYSYASEDLPQALAAINNMNEEVDRNFMLILVPPLT</sequence>
<protein>
    <submittedName>
        <fullName evidence="1">Uncharacterized protein</fullName>
    </submittedName>
</protein>
<evidence type="ECO:0000313" key="2">
    <source>
        <dbReference type="Proteomes" id="UP000288805"/>
    </source>
</evidence>
<dbReference type="AlphaFoldDB" id="A0A438FI91"/>
<organism evidence="1 2">
    <name type="scientific">Vitis vinifera</name>
    <name type="common">Grape</name>
    <dbReference type="NCBI Taxonomy" id="29760"/>
    <lineage>
        <taxon>Eukaryota</taxon>
        <taxon>Viridiplantae</taxon>
        <taxon>Streptophyta</taxon>
        <taxon>Embryophyta</taxon>
        <taxon>Tracheophyta</taxon>
        <taxon>Spermatophyta</taxon>
        <taxon>Magnoliopsida</taxon>
        <taxon>eudicotyledons</taxon>
        <taxon>Gunneridae</taxon>
        <taxon>Pentapetalae</taxon>
        <taxon>rosids</taxon>
        <taxon>Vitales</taxon>
        <taxon>Vitaceae</taxon>
        <taxon>Viteae</taxon>
        <taxon>Vitis</taxon>
    </lineage>
</organism>
<gene>
    <name evidence="1" type="ORF">CK203_101050</name>
</gene>
<reference evidence="1 2" key="1">
    <citation type="journal article" date="2018" name="PLoS Genet.">
        <title>Population sequencing reveals clonal diversity and ancestral inbreeding in the grapevine cultivar Chardonnay.</title>
        <authorList>
            <person name="Roach M.J."/>
            <person name="Johnson D.L."/>
            <person name="Bohlmann J."/>
            <person name="van Vuuren H.J."/>
            <person name="Jones S.J."/>
            <person name="Pretorius I.S."/>
            <person name="Schmidt S.A."/>
            <person name="Borneman A.R."/>
        </authorList>
    </citation>
    <scope>NUCLEOTIDE SEQUENCE [LARGE SCALE GENOMIC DNA]</scope>
    <source>
        <strain evidence="2">cv. Chardonnay</strain>
        <tissue evidence="1">Leaf</tissue>
    </source>
</reference>
<proteinExistence type="predicted"/>
<comment type="caution">
    <text evidence="1">The sequence shown here is derived from an EMBL/GenBank/DDBJ whole genome shotgun (WGS) entry which is preliminary data.</text>
</comment>